<dbReference type="InterPro" id="IPR006137">
    <property type="entry name" value="NADH_UbQ_OxRdtase-like_20kDa"/>
</dbReference>
<comment type="subunit">
    <text evidence="4">Heterodimer of a large and a small subunit.</text>
</comment>
<dbReference type="Pfam" id="PF01058">
    <property type="entry name" value="Oxidored_q6"/>
    <property type="match status" value="1"/>
</dbReference>
<dbReference type="GO" id="GO:0033748">
    <property type="term" value="F:hydrogenase (acceptor) activity"/>
    <property type="evidence" value="ECO:0007669"/>
    <property type="project" value="UniProtKB-EC"/>
</dbReference>
<comment type="cofactor">
    <cofactor evidence="1">
        <name>[4Fe-4S] cluster</name>
        <dbReference type="ChEBI" id="CHEBI:49883"/>
    </cofactor>
</comment>
<dbReference type="RefSeq" id="WP_084010804.1">
    <property type="nucleotide sequence ID" value="NZ_CP017111.1"/>
</dbReference>
<feature type="binding site" evidence="11">
    <location>
        <position position="220"/>
    </location>
    <ligand>
        <name>[3Fe-4S] cluster</name>
        <dbReference type="ChEBI" id="CHEBI:21137"/>
    </ligand>
</feature>
<keyword evidence="9 11" id="KW-0408">Iron</keyword>
<keyword evidence="8 14" id="KW-0560">Oxidoreductase</keyword>
<evidence type="ECO:0000256" key="8">
    <source>
        <dbReference type="ARBA" id="ARBA00023002"/>
    </source>
</evidence>
<organism evidence="14 15">
    <name type="scientific">Sulfurospirillum halorespirans DSM 13726</name>
    <dbReference type="NCBI Taxonomy" id="1193502"/>
    <lineage>
        <taxon>Bacteria</taxon>
        <taxon>Pseudomonadati</taxon>
        <taxon>Campylobacterota</taxon>
        <taxon>Epsilonproteobacteria</taxon>
        <taxon>Campylobacterales</taxon>
        <taxon>Sulfurospirillaceae</taxon>
        <taxon>Sulfurospirillum</taxon>
    </lineage>
</organism>
<dbReference type="GO" id="GO:0051538">
    <property type="term" value="F:3 iron, 4 sulfur cluster binding"/>
    <property type="evidence" value="ECO:0007669"/>
    <property type="project" value="UniProtKB-KW"/>
</dbReference>
<dbReference type="GO" id="GO:0009055">
    <property type="term" value="F:electron transfer activity"/>
    <property type="evidence" value="ECO:0007669"/>
    <property type="project" value="TreeGrafter"/>
</dbReference>
<dbReference type="EC" id="1.12.99.6" evidence="14"/>
<dbReference type="GO" id="GO:0051539">
    <property type="term" value="F:4 iron, 4 sulfur cluster binding"/>
    <property type="evidence" value="ECO:0007669"/>
    <property type="project" value="UniProtKB-KW"/>
</dbReference>
<keyword evidence="15" id="KW-1185">Reference proteome</keyword>
<evidence type="ECO:0000313" key="14">
    <source>
        <dbReference type="EMBL" id="AOO65174.1"/>
    </source>
</evidence>
<evidence type="ECO:0000256" key="4">
    <source>
        <dbReference type="ARBA" id="ARBA00011771"/>
    </source>
</evidence>
<feature type="domain" description="Cytochrome-c3 hydrogenase C-terminal" evidence="13">
    <location>
        <begin position="175"/>
        <end position="248"/>
    </location>
</feature>
<feature type="binding site" evidence="11">
    <location>
        <position position="211"/>
    </location>
    <ligand>
        <name>[4Fe-4S] cluster</name>
        <dbReference type="ChEBI" id="CHEBI:49883"/>
        <label>2</label>
    </ligand>
</feature>
<dbReference type="SUPFAM" id="SSF56770">
    <property type="entry name" value="HydA/Nqo6-like"/>
    <property type="match status" value="1"/>
</dbReference>
<dbReference type="Proteomes" id="UP000094609">
    <property type="component" value="Chromosome"/>
</dbReference>
<dbReference type="GO" id="GO:0009061">
    <property type="term" value="P:anaerobic respiration"/>
    <property type="evidence" value="ECO:0007669"/>
    <property type="project" value="TreeGrafter"/>
</dbReference>
<evidence type="ECO:0000259" key="12">
    <source>
        <dbReference type="Pfam" id="PF01058"/>
    </source>
</evidence>
<comment type="subcellular location">
    <subcellularLocation>
        <location evidence="2">Cell envelope</location>
    </subcellularLocation>
</comment>
<feature type="binding site" evidence="11">
    <location>
        <position position="102"/>
    </location>
    <ligand>
        <name>[4Fe-4S] cluster</name>
        <dbReference type="ChEBI" id="CHEBI:49883"/>
        <label>1</label>
    </ligand>
</feature>
<keyword evidence="7" id="KW-0732">Signal</keyword>
<feature type="binding site" evidence="11">
    <location>
        <position position="180"/>
    </location>
    <ligand>
        <name>[4Fe-4S] cluster</name>
        <dbReference type="ChEBI" id="CHEBI:49883"/>
        <label>2</label>
    </ligand>
</feature>
<feature type="binding site" evidence="11">
    <location>
        <position position="238"/>
    </location>
    <ligand>
        <name>[3Fe-4S] cluster</name>
        <dbReference type="ChEBI" id="CHEBI:21137"/>
    </ligand>
</feature>
<dbReference type="PIRSF" id="PIRSF000310">
    <property type="entry name" value="NiFe_hyd_ssu"/>
    <property type="match status" value="1"/>
</dbReference>
<evidence type="ECO:0000256" key="9">
    <source>
        <dbReference type="ARBA" id="ARBA00023004"/>
    </source>
</evidence>
<dbReference type="GO" id="GO:0030313">
    <property type="term" value="C:cell envelope"/>
    <property type="evidence" value="ECO:0007669"/>
    <property type="project" value="UniProtKB-SubCell"/>
</dbReference>
<dbReference type="Gene3D" id="3.40.50.700">
    <property type="entry name" value="NADH:ubiquinone oxidoreductase-like, 20kDa subunit"/>
    <property type="match status" value="1"/>
</dbReference>
<dbReference type="GO" id="GO:0008901">
    <property type="term" value="F:ferredoxin hydrogenase activity"/>
    <property type="evidence" value="ECO:0007669"/>
    <property type="project" value="InterPro"/>
</dbReference>
<gene>
    <name evidence="14" type="ORF">SHALO_1398</name>
</gene>
<accession>A0A1D7TJV4</accession>
<name>A0A1D7TJV4_9BACT</name>
<feature type="binding site" evidence="11">
    <location>
        <position position="204"/>
    </location>
    <ligand>
        <name>[4Fe-4S] cluster</name>
        <dbReference type="ChEBI" id="CHEBI:49883"/>
        <label>2</label>
    </ligand>
</feature>
<proteinExistence type="inferred from homology"/>
<dbReference type="STRING" id="1193502.SHALO_1398"/>
<evidence type="ECO:0000313" key="15">
    <source>
        <dbReference type="Proteomes" id="UP000094609"/>
    </source>
</evidence>
<evidence type="ECO:0000256" key="10">
    <source>
        <dbReference type="ARBA" id="ARBA00023014"/>
    </source>
</evidence>
<dbReference type="InterPro" id="IPR001821">
    <property type="entry name" value="NiFe_hydrogenase_ssu"/>
</dbReference>
<reference evidence="15" key="1">
    <citation type="submission" date="2016-08" db="EMBL/GenBank/DDBJ databases">
        <title>Complete genome sequence of the organohalide-respiring Epsilonproteobacterium Sulfurospirillum halorespirans.</title>
        <authorList>
            <person name="Goris T."/>
            <person name="Zimmermann J."/>
            <person name="Schenz B."/>
            <person name="Lemos M."/>
            <person name="Hackermueller J."/>
            <person name="Diekert G."/>
        </authorList>
    </citation>
    <scope>NUCLEOTIDE SEQUENCE [LARGE SCALE GENOMIC DNA]</scope>
    <source>
        <strain>DSM 13726</strain>
        <strain evidence="15">PCE-M2</strain>
    </source>
</reference>
<dbReference type="Gene3D" id="4.10.480.10">
    <property type="entry name" value="Cytochrome-c3 hydrogenase, C-terminal domain"/>
    <property type="match status" value="1"/>
</dbReference>
<dbReference type="InterPro" id="IPR027394">
    <property type="entry name" value="Cytochrome-c3_hydrogenase_C"/>
</dbReference>
<protein>
    <submittedName>
        <fullName evidence="14">Cytoplasmic uptake NiFe hydrogenase small subunit</fullName>
        <ecNumber evidence="14">1.12.99.6</ecNumber>
    </submittedName>
</protein>
<dbReference type="GO" id="GO:0016020">
    <property type="term" value="C:membrane"/>
    <property type="evidence" value="ECO:0007669"/>
    <property type="project" value="TreeGrafter"/>
</dbReference>
<evidence type="ECO:0000256" key="3">
    <source>
        <dbReference type="ARBA" id="ARBA00006605"/>
    </source>
</evidence>
<evidence type="ECO:0000256" key="5">
    <source>
        <dbReference type="ARBA" id="ARBA00022485"/>
    </source>
</evidence>
<dbReference type="InterPro" id="IPR037148">
    <property type="entry name" value="NiFe-Hase_small_C_sf"/>
</dbReference>
<dbReference type="InterPro" id="IPR037024">
    <property type="entry name" value="NiFe_Hase_small_N_sf"/>
</dbReference>
<evidence type="ECO:0000256" key="7">
    <source>
        <dbReference type="ARBA" id="ARBA00022729"/>
    </source>
</evidence>
<dbReference type="GO" id="GO:0009375">
    <property type="term" value="C:ferredoxin hydrogenase complex"/>
    <property type="evidence" value="ECO:0007669"/>
    <property type="project" value="InterPro"/>
</dbReference>
<feature type="domain" description="NADH:ubiquinone oxidoreductase-like 20kDa subunit" evidence="12">
    <location>
        <begin position="15"/>
        <end position="157"/>
    </location>
</feature>
<dbReference type="PATRIC" id="fig|1193502.14.peg.1418"/>
<dbReference type="GO" id="GO:0046872">
    <property type="term" value="F:metal ion binding"/>
    <property type="evidence" value="ECO:0007669"/>
    <property type="project" value="UniProtKB-KW"/>
</dbReference>
<feature type="binding site" evidence="11">
    <location>
        <position position="143"/>
    </location>
    <ligand>
        <name>[4Fe-4S] cluster</name>
        <dbReference type="ChEBI" id="CHEBI:49883"/>
        <label>1</label>
    </ligand>
</feature>
<dbReference type="GO" id="GO:0044569">
    <property type="term" value="C:[Ni-Fe] hydrogenase complex"/>
    <property type="evidence" value="ECO:0007669"/>
    <property type="project" value="TreeGrafter"/>
</dbReference>
<evidence type="ECO:0000259" key="13">
    <source>
        <dbReference type="Pfam" id="PF14720"/>
    </source>
</evidence>
<feature type="binding site" evidence="11">
    <location>
        <position position="241"/>
    </location>
    <ligand>
        <name>[3Fe-4S] cluster</name>
        <dbReference type="ChEBI" id="CHEBI:21137"/>
    </ligand>
</feature>
<evidence type="ECO:0000256" key="6">
    <source>
        <dbReference type="ARBA" id="ARBA00022723"/>
    </source>
</evidence>
<dbReference type="AlphaFoldDB" id="A0A1D7TJV4"/>
<dbReference type="Pfam" id="PF14720">
    <property type="entry name" value="NiFe_hyd_SSU_C"/>
    <property type="match status" value="1"/>
</dbReference>
<evidence type="ECO:0000256" key="11">
    <source>
        <dbReference type="PIRSR" id="PIRSR000310-1"/>
    </source>
</evidence>
<keyword evidence="5 11" id="KW-0004">4Fe-4S</keyword>
<sequence>MSQKSTIIWLQGLTCNGNSHSFFNYPQMPSFAASFEMLYHPLLCGAEDFLSFLKSDTKFDFLILEGALSHDERLIERFGLPFYEILDVLATRAKHIICAGSCASFGGVFRLRDPQKITGALFSGKEKGGYWLEKNNVINISGCPVHPRWLVETLLALHVGEKVLLDAFLRPKEVFSYLAHHGCLRNEYFEWKVDSKQLGEREGCLFYEHGCLGPMSHANCNKILWNGVSSKTRAGSPCLGCTEFDFPRIALYETQKNMSLPQTPFGISKRAYYSLAGVAKSFKIERLEKKLIDEDN</sequence>
<feature type="binding site" evidence="11">
    <location>
        <position position="15"/>
    </location>
    <ligand>
        <name>[4Fe-4S] cluster</name>
        <dbReference type="ChEBI" id="CHEBI:49883"/>
        <label>1</label>
    </ligand>
</feature>
<evidence type="ECO:0000256" key="1">
    <source>
        <dbReference type="ARBA" id="ARBA00001966"/>
    </source>
</evidence>
<comment type="similarity">
    <text evidence="3">Belongs to the [NiFe]/[NiFeSe] hydrogenase small subunit family.</text>
</comment>
<feature type="binding site" evidence="11">
    <location>
        <position position="183"/>
    </location>
    <ligand>
        <name>[4Fe-4S] cluster</name>
        <dbReference type="ChEBI" id="CHEBI:49883"/>
        <label>2</label>
    </ligand>
</feature>
<dbReference type="PRINTS" id="PR00614">
    <property type="entry name" value="NIHGNASESMLL"/>
</dbReference>
<dbReference type="KEGG" id="shal:SHALO_1398"/>
<dbReference type="EMBL" id="CP017111">
    <property type="protein sequence ID" value="AOO65174.1"/>
    <property type="molecule type" value="Genomic_DNA"/>
</dbReference>
<evidence type="ECO:0000256" key="2">
    <source>
        <dbReference type="ARBA" id="ARBA00004196"/>
    </source>
</evidence>
<keyword evidence="11" id="KW-0003">3Fe-4S</keyword>
<dbReference type="PANTHER" id="PTHR30013:SF5">
    <property type="entry name" value="HYDROGENASE SMALL SUBUNIT"/>
    <property type="match status" value="1"/>
</dbReference>
<keyword evidence="10 11" id="KW-0411">Iron-sulfur</keyword>
<keyword evidence="6 11" id="KW-0479">Metal-binding</keyword>
<dbReference type="PANTHER" id="PTHR30013">
    <property type="entry name" value="NIFE / NIFESE HYDROGENASE SMALL SUBUNIT FAMILY MEMBER"/>
    <property type="match status" value="1"/>
</dbReference>